<accession>A0ABU6REB8</accession>
<evidence type="ECO:0000313" key="2">
    <source>
        <dbReference type="Proteomes" id="UP001341840"/>
    </source>
</evidence>
<reference evidence="1 2" key="1">
    <citation type="journal article" date="2023" name="Plants (Basel)">
        <title>Bridging the Gap: Combining Genomics and Transcriptomics Approaches to Understand Stylosanthes scabra, an Orphan Legume from the Brazilian Caatinga.</title>
        <authorList>
            <person name="Ferreira-Neto J.R.C."/>
            <person name="da Silva M.D."/>
            <person name="Binneck E."/>
            <person name="de Melo N.F."/>
            <person name="da Silva R.H."/>
            <person name="de Melo A.L.T.M."/>
            <person name="Pandolfi V."/>
            <person name="Bustamante F.O."/>
            <person name="Brasileiro-Vidal A.C."/>
            <person name="Benko-Iseppon A.M."/>
        </authorList>
    </citation>
    <scope>NUCLEOTIDE SEQUENCE [LARGE SCALE GENOMIC DNA]</scope>
    <source>
        <tissue evidence="1">Leaves</tissue>
    </source>
</reference>
<gene>
    <name evidence="1" type="ORF">PIB30_037536</name>
</gene>
<sequence length="72" mass="7615">MGGRCSSPPLLKKTRERIETEAKATVAGVAIEPEGDLLPLISCCSSSTSASPVFCVFILQRSDMVEKSSLKG</sequence>
<organism evidence="1 2">
    <name type="scientific">Stylosanthes scabra</name>
    <dbReference type="NCBI Taxonomy" id="79078"/>
    <lineage>
        <taxon>Eukaryota</taxon>
        <taxon>Viridiplantae</taxon>
        <taxon>Streptophyta</taxon>
        <taxon>Embryophyta</taxon>
        <taxon>Tracheophyta</taxon>
        <taxon>Spermatophyta</taxon>
        <taxon>Magnoliopsida</taxon>
        <taxon>eudicotyledons</taxon>
        <taxon>Gunneridae</taxon>
        <taxon>Pentapetalae</taxon>
        <taxon>rosids</taxon>
        <taxon>fabids</taxon>
        <taxon>Fabales</taxon>
        <taxon>Fabaceae</taxon>
        <taxon>Papilionoideae</taxon>
        <taxon>50 kb inversion clade</taxon>
        <taxon>dalbergioids sensu lato</taxon>
        <taxon>Dalbergieae</taxon>
        <taxon>Pterocarpus clade</taxon>
        <taxon>Stylosanthes</taxon>
    </lineage>
</organism>
<dbReference type="EMBL" id="JASCZI010030397">
    <property type="protein sequence ID" value="MED6122194.1"/>
    <property type="molecule type" value="Genomic_DNA"/>
</dbReference>
<proteinExistence type="predicted"/>
<protein>
    <submittedName>
        <fullName evidence="1">Uncharacterized protein</fullName>
    </submittedName>
</protein>
<keyword evidence="2" id="KW-1185">Reference proteome</keyword>
<comment type="caution">
    <text evidence="1">The sequence shown here is derived from an EMBL/GenBank/DDBJ whole genome shotgun (WGS) entry which is preliminary data.</text>
</comment>
<dbReference type="Proteomes" id="UP001341840">
    <property type="component" value="Unassembled WGS sequence"/>
</dbReference>
<evidence type="ECO:0000313" key="1">
    <source>
        <dbReference type="EMBL" id="MED6122194.1"/>
    </source>
</evidence>
<name>A0ABU6REB8_9FABA</name>